<dbReference type="RefSeq" id="XP_031551286.1">
    <property type="nucleotide sequence ID" value="XM_031695426.1"/>
</dbReference>
<name>A0A6P8H730_ACTTE</name>
<feature type="region of interest" description="Disordered" evidence="1">
    <location>
        <begin position="1"/>
        <end position="30"/>
    </location>
</feature>
<dbReference type="GeneID" id="116288614"/>
<dbReference type="RefSeq" id="XP_031551287.1">
    <property type="nucleotide sequence ID" value="XM_031695427.1"/>
</dbReference>
<sequence>MADASDNQALESDVIQSSSNAVTNPLKPPEQVIQDEAQSVQHYALIGQMPGGTSTDYESLDDAARAAKEEANKETKTTEYMELQLVKQPAYQSLHRGEESQAAAQHYEKIPGKSMQNPSNSKLVSSLVLDLGFIIIKGWL</sequence>
<feature type="compositionally biased region" description="Polar residues" evidence="1">
    <location>
        <begin position="1"/>
        <end position="23"/>
    </location>
</feature>
<proteinExistence type="predicted"/>
<dbReference type="KEGG" id="aten:116288614"/>
<evidence type="ECO:0000313" key="3">
    <source>
        <dbReference type="RefSeq" id="XP_031551286.1"/>
    </source>
</evidence>
<reference evidence="3 4" key="1">
    <citation type="submission" date="2025-04" db="UniProtKB">
        <authorList>
            <consortium name="RefSeq"/>
        </authorList>
    </citation>
    <scope>IDENTIFICATION</scope>
    <source>
        <tissue evidence="3 4">Tentacle</tissue>
    </source>
</reference>
<dbReference type="AlphaFoldDB" id="A0A6P8H730"/>
<dbReference type="OrthoDB" id="10335965at2759"/>
<evidence type="ECO:0000313" key="4">
    <source>
        <dbReference type="RefSeq" id="XP_031551287.1"/>
    </source>
</evidence>
<feature type="region of interest" description="Disordered" evidence="1">
    <location>
        <begin position="92"/>
        <end position="119"/>
    </location>
</feature>
<dbReference type="Proteomes" id="UP000515163">
    <property type="component" value="Unplaced"/>
</dbReference>
<gene>
    <name evidence="3 4" type="primary">LOC116288614</name>
</gene>
<evidence type="ECO:0000256" key="1">
    <source>
        <dbReference type="SAM" id="MobiDB-lite"/>
    </source>
</evidence>
<feature type="region of interest" description="Disordered" evidence="1">
    <location>
        <begin position="49"/>
        <end position="76"/>
    </location>
</feature>
<organism evidence="2 3">
    <name type="scientific">Actinia tenebrosa</name>
    <name type="common">Australian red waratah sea anemone</name>
    <dbReference type="NCBI Taxonomy" id="6105"/>
    <lineage>
        <taxon>Eukaryota</taxon>
        <taxon>Metazoa</taxon>
        <taxon>Cnidaria</taxon>
        <taxon>Anthozoa</taxon>
        <taxon>Hexacorallia</taxon>
        <taxon>Actiniaria</taxon>
        <taxon>Actiniidae</taxon>
        <taxon>Actinia</taxon>
    </lineage>
</organism>
<protein>
    <submittedName>
        <fullName evidence="3 4">Uncharacterized protein LOC116288614</fullName>
    </submittedName>
</protein>
<evidence type="ECO:0000313" key="2">
    <source>
        <dbReference type="Proteomes" id="UP000515163"/>
    </source>
</evidence>
<feature type="compositionally biased region" description="Basic and acidic residues" evidence="1">
    <location>
        <begin position="62"/>
        <end position="76"/>
    </location>
</feature>
<keyword evidence="2" id="KW-1185">Reference proteome</keyword>
<accession>A0A6P8H730</accession>